<evidence type="ECO:0000259" key="6">
    <source>
        <dbReference type="Pfam" id="PF04542"/>
    </source>
</evidence>
<keyword evidence="9" id="KW-1185">Reference proteome</keyword>
<dbReference type="GO" id="GO:0006352">
    <property type="term" value="P:DNA-templated transcription initiation"/>
    <property type="evidence" value="ECO:0007669"/>
    <property type="project" value="InterPro"/>
</dbReference>
<keyword evidence="3" id="KW-0731">Sigma factor</keyword>
<proteinExistence type="inferred from homology"/>
<evidence type="ECO:0000256" key="4">
    <source>
        <dbReference type="ARBA" id="ARBA00023163"/>
    </source>
</evidence>
<dbReference type="InterPro" id="IPR013249">
    <property type="entry name" value="RNA_pol_sigma70_r4_t2"/>
</dbReference>
<dbReference type="InterPro" id="IPR013325">
    <property type="entry name" value="RNA_pol_sigma_r2"/>
</dbReference>
<feature type="domain" description="RNA polymerase sigma factor 70 region 4 type 2" evidence="7">
    <location>
        <begin position="132"/>
        <end position="184"/>
    </location>
</feature>
<gene>
    <name evidence="8" type="primary">sigT</name>
    <name evidence="8" type="ORF">GCM10009069_04680</name>
</gene>
<dbReference type="EMBL" id="BMZH01000002">
    <property type="protein sequence ID" value="GHA84634.1"/>
    <property type="molecule type" value="Genomic_DNA"/>
</dbReference>
<dbReference type="AlphaFoldDB" id="A0A8J3CQ64"/>
<dbReference type="NCBIfam" id="TIGR02937">
    <property type="entry name" value="sigma70-ECF"/>
    <property type="match status" value="1"/>
</dbReference>
<evidence type="ECO:0000256" key="2">
    <source>
        <dbReference type="ARBA" id="ARBA00023015"/>
    </source>
</evidence>
<feature type="domain" description="RNA polymerase sigma-70 region 2" evidence="6">
    <location>
        <begin position="42"/>
        <end position="106"/>
    </location>
</feature>
<protein>
    <submittedName>
        <fullName evidence="8">DNA-directed RNA polymerase sigma-70 factor</fullName>
    </submittedName>
</protein>
<sequence>MKLTKLQESPKMTDSGSTPYDPDDTTPWAPLDEDLFRQELTALIPHLRAFSRSLCGDATLADDVAQDAMLKAWKARSKFKPGSNMKAWTFTILRNQFYSIKRRSWRATSLDQEVAEQTIVAQSDQEKSVELNELRRGLDSLKDDQREALILVGASGLSYEEAAEICDCAVGTIKSRVSRARKALETIMDNASFDTKADKVSALDAMSEILGEADFLAKR</sequence>
<dbReference type="InterPro" id="IPR007627">
    <property type="entry name" value="RNA_pol_sigma70_r2"/>
</dbReference>
<evidence type="ECO:0000313" key="9">
    <source>
        <dbReference type="Proteomes" id="UP000634004"/>
    </source>
</evidence>
<comment type="similarity">
    <text evidence="1">Belongs to the sigma-70 factor family. ECF subfamily.</text>
</comment>
<dbReference type="InterPro" id="IPR014284">
    <property type="entry name" value="RNA_pol_sigma-70_dom"/>
</dbReference>
<evidence type="ECO:0000256" key="1">
    <source>
        <dbReference type="ARBA" id="ARBA00010641"/>
    </source>
</evidence>
<dbReference type="GO" id="GO:0000428">
    <property type="term" value="C:DNA-directed RNA polymerase complex"/>
    <property type="evidence" value="ECO:0007669"/>
    <property type="project" value="UniProtKB-KW"/>
</dbReference>
<reference evidence="8" key="2">
    <citation type="submission" date="2020-09" db="EMBL/GenBank/DDBJ databases">
        <authorList>
            <person name="Sun Q."/>
            <person name="Kim S."/>
        </authorList>
    </citation>
    <scope>NUCLEOTIDE SEQUENCE</scope>
    <source>
        <strain evidence="8">KCTC 32513</strain>
    </source>
</reference>
<name>A0A8J3CQ64_9PROT</name>
<reference evidence="8" key="1">
    <citation type="journal article" date="2014" name="Int. J. Syst. Evol. Microbiol.">
        <title>Complete genome sequence of Corynebacterium casei LMG S-19264T (=DSM 44701T), isolated from a smear-ripened cheese.</title>
        <authorList>
            <consortium name="US DOE Joint Genome Institute (JGI-PGF)"/>
            <person name="Walter F."/>
            <person name="Albersmeier A."/>
            <person name="Kalinowski J."/>
            <person name="Ruckert C."/>
        </authorList>
    </citation>
    <scope>NUCLEOTIDE SEQUENCE</scope>
    <source>
        <strain evidence="8">KCTC 32513</strain>
    </source>
</reference>
<organism evidence="8 9">
    <name type="scientific">Algimonas arctica</name>
    <dbReference type="NCBI Taxonomy" id="1479486"/>
    <lineage>
        <taxon>Bacteria</taxon>
        <taxon>Pseudomonadati</taxon>
        <taxon>Pseudomonadota</taxon>
        <taxon>Alphaproteobacteria</taxon>
        <taxon>Maricaulales</taxon>
        <taxon>Robiginitomaculaceae</taxon>
        <taxon>Algimonas</taxon>
    </lineage>
</organism>
<keyword evidence="8" id="KW-0240">DNA-directed RNA polymerase</keyword>
<feature type="region of interest" description="Disordered" evidence="5">
    <location>
        <begin position="1"/>
        <end position="28"/>
    </location>
</feature>
<dbReference type="InterPro" id="IPR039425">
    <property type="entry name" value="RNA_pol_sigma-70-like"/>
</dbReference>
<evidence type="ECO:0000256" key="5">
    <source>
        <dbReference type="SAM" id="MobiDB-lite"/>
    </source>
</evidence>
<dbReference type="Gene3D" id="1.10.1740.10">
    <property type="match status" value="1"/>
</dbReference>
<dbReference type="Proteomes" id="UP000634004">
    <property type="component" value="Unassembled WGS sequence"/>
</dbReference>
<dbReference type="Pfam" id="PF08281">
    <property type="entry name" value="Sigma70_r4_2"/>
    <property type="match status" value="1"/>
</dbReference>
<feature type="compositionally biased region" description="Polar residues" evidence="5">
    <location>
        <begin position="1"/>
        <end position="18"/>
    </location>
</feature>
<dbReference type="SUPFAM" id="SSF88659">
    <property type="entry name" value="Sigma3 and sigma4 domains of RNA polymerase sigma factors"/>
    <property type="match status" value="1"/>
</dbReference>
<dbReference type="PANTHER" id="PTHR43133">
    <property type="entry name" value="RNA POLYMERASE ECF-TYPE SIGMA FACTO"/>
    <property type="match status" value="1"/>
</dbReference>
<dbReference type="Pfam" id="PF04542">
    <property type="entry name" value="Sigma70_r2"/>
    <property type="match status" value="1"/>
</dbReference>
<keyword evidence="4" id="KW-0804">Transcription</keyword>
<dbReference type="CDD" id="cd06171">
    <property type="entry name" value="Sigma70_r4"/>
    <property type="match status" value="1"/>
</dbReference>
<keyword evidence="2" id="KW-0805">Transcription regulation</keyword>
<dbReference type="InterPro" id="IPR036388">
    <property type="entry name" value="WH-like_DNA-bd_sf"/>
</dbReference>
<dbReference type="Gene3D" id="1.10.10.10">
    <property type="entry name" value="Winged helix-like DNA-binding domain superfamily/Winged helix DNA-binding domain"/>
    <property type="match status" value="1"/>
</dbReference>
<evidence type="ECO:0000313" key="8">
    <source>
        <dbReference type="EMBL" id="GHA84634.1"/>
    </source>
</evidence>
<dbReference type="SUPFAM" id="SSF88946">
    <property type="entry name" value="Sigma2 domain of RNA polymerase sigma factors"/>
    <property type="match status" value="1"/>
</dbReference>
<comment type="caution">
    <text evidence="8">The sequence shown here is derived from an EMBL/GenBank/DDBJ whole genome shotgun (WGS) entry which is preliminary data.</text>
</comment>
<accession>A0A8J3CQ64</accession>
<evidence type="ECO:0000259" key="7">
    <source>
        <dbReference type="Pfam" id="PF08281"/>
    </source>
</evidence>
<dbReference type="InterPro" id="IPR013324">
    <property type="entry name" value="RNA_pol_sigma_r3/r4-like"/>
</dbReference>
<dbReference type="GO" id="GO:0003677">
    <property type="term" value="F:DNA binding"/>
    <property type="evidence" value="ECO:0007669"/>
    <property type="project" value="InterPro"/>
</dbReference>
<dbReference type="PANTHER" id="PTHR43133:SF25">
    <property type="entry name" value="RNA POLYMERASE SIGMA FACTOR RFAY-RELATED"/>
    <property type="match status" value="1"/>
</dbReference>
<evidence type="ECO:0000256" key="3">
    <source>
        <dbReference type="ARBA" id="ARBA00023082"/>
    </source>
</evidence>
<dbReference type="GO" id="GO:0016987">
    <property type="term" value="F:sigma factor activity"/>
    <property type="evidence" value="ECO:0007669"/>
    <property type="project" value="UniProtKB-KW"/>
</dbReference>